<proteinExistence type="predicted"/>
<organism evidence="1 2">
    <name type="scientific">Haemonchus contortus</name>
    <name type="common">Barber pole worm</name>
    <dbReference type="NCBI Taxonomy" id="6289"/>
    <lineage>
        <taxon>Eukaryota</taxon>
        <taxon>Metazoa</taxon>
        <taxon>Ecdysozoa</taxon>
        <taxon>Nematoda</taxon>
        <taxon>Chromadorea</taxon>
        <taxon>Rhabditida</taxon>
        <taxon>Rhabditina</taxon>
        <taxon>Rhabditomorpha</taxon>
        <taxon>Strongyloidea</taxon>
        <taxon>Trichostrongylidae</taxon>
        <taxon>Haemonchus</taxon>
    </lineage>
</organism>
<evidence type="ECO:0000313" key="2">
    <source>
        <dbReference type="WBParaSite" id="HCON_00170250-00001"/>
    </source>
</evidence>
<dbReference type="Proteomes" id="UP000025227">
    <property type="component" value="Unplaced"/>
</dbReference>
<dbReference type="WBParaSite" id="HCON_00170250-00001">
    <property type="protein sequence ID" value="HCON_00170250-00001"/>
    <property type="gene ID" value="HCON_00170250"/>
</dbReference>
<dbReference type="AlphaFoldDB" id="A0A7I5EE49"/>
<accession>A0A7I5EE49</accession>
<sequence>MRLEHAVAFRQVSQTIIDQLVRGEYTATENAAPPTLEVSMPGALLPRIRSQFFVLHQVVNKGLSQGAVLEAEDFVIPGPDRRELHLVVLDHYATNVASST</sequence>
<evidence type="ECO:0000313" key="1">
    <source>
        <dbReference type="Proteomes" id="UP000025227"/>
    </source>
</evidence>
<protein>
    <submittedName>
        <fullName evidence="2">GntR family transcriptional regulator</fullName>
    </submittedName>
</protein>
<keyword evidence="1" id="KW-1185">Reference proteome</keyword>
<reference evidence="2" key="1">
    <citation type="submission" date="2020-12" db="UniProtKB">
        <authorList>
            <consortium name="WormBaseParasite"/>
        </authorList>
    </citation>
    <scope>IDENTIFICATION</scope>
    <source>
        <strain evidence="2">MHco3</strain>
    </source>
</reference>
<name>A0A7I5EE49_HAECO</name>